<dbReference type="InterPro" id="IPR007822">
    <property type="entry name" value="LANC-like"/>
</dbReference>
<dbReference type="Pfam" id="PF05147">
    <property type="entry name" value="LANC_like"/>
    <property type="match status" value="1"/>
</dbReference>
<evidence type="ECO:0000313" key="2">
    <source>
        <dbReference type="EMBL" id="EYB08136.1"/>
    </source>
</evidence>
<feature type="binding site" evidence="1">
    <location>
        <position position="281"/>
    </location>
    <ligand>
        <name>Zn(2+)</name>
        <dbReference type="ChEBI" id="CHEBI:29105"/>
    </ligand>
</feature>
<feature type="binding site" evidence="1">
    <location>
        <position position="329"/>
    </location>
    <ligand>
        <name>Zn(2+)</name>
        <dbReference type="ChEBI" id="CHEBI:29105"/>
    </ligand>
</feature>
<keyword evidence="1" id="KW-0479">Metal-binding</keyword>
<dbReference type="Gene3D" id="1.50.10.20">
    <property type="match status" value="1"/>
</dbReference>
<reference evidence="2 3" key="1">
    <citation type="submission" date="2014-02" db="EMBL/GenBank/DDBJ databases">
        <authorList>
            <person name="Sears C."/>
            <person name="Carroll K."/>
            <person name="Sack B.R."/>
            <person name="Qadri F."/>
            <person name="Myers L.L."/>
            <person name="Chung G.-T."/>
            <person name="Escheverria P."/>
            <person name="Fraser C.M."/>
            <person name="Sadzewicz L."/>
            <person name="Shefchek K.A."/>
            <person name="Tallon L."/>
            <person name="Das S.P."/>
            <person name="Daugherty S."/>
            <person name="Mongodin E.F."/>
        </authorList>
    </citation>
    <scope>NUCLEOTIDE SEQUENCE [LARGE SCALE GENOMIC DNA]</scope>
    <source>
        <strain evidence="2 3">3783N1-6</strain>
    </source>
</reference>
<name>A0AB73AGE6_BACFG</name>
<dbReference type="PRINTS" id="PR01955">
    <property type="entry name" value="LANCFRANKIA"/>
</dbReference>
<gene>
    <name evidence="2" type="ORF">M119_3873</name>
</gene>
<dbReference type="GO" id="GO:0046872">
    <property type="term" value="F:metal ion binding"/>
    <property type="evidence" value="ECO:0007669"/>
    <property type="project" value="UniProtKB-KW"/>
</dbReference>
<comment type="caution">
    <text evidence="2">The sequence shown here is derived from an EMBL/GenBank/DDBJ whole genome shotgun (WGS) entry which is preliminary data.</text>
</comment>
<dbReference type="PRINTS" id="PR01950">
    <property type="entry name" value="LANCSUPER"/>
</dbReference>
<dbReference type="Proteomes" id="UP000021175">
    <property type="component" value="Unassembled WGS sequence"/>
</dbReference>
<feature type="binding site" evidence="1">
    <location>
        <position position="330"/>
    </location>
    <ligand>
        <name>Zn(2+)</name>
        <dbReference type="ChEBI" id="CHEBI:29105"/>
    </ligand>
</feature>
<dbReference type="EMBL" id="JGEU01000044">
    <property type="protein sequence ID" value="EYB08136.1"/>
    <property type="molecule type" value="Genomic_DNA"/>
</dbReference>
<keyword evidence="1" id="KW-0862">Zinc</keyword>
<protein>
    <submittedName>
        <fullName evidence="2">Lanthionine synthetase C-like family protein</fullName>
    </submittedName>
</protein>
<evidence type="ECO:0000313" key="3">
    <source>
        <dbReference type="Proteomes" id="UP000021175"/>
    </source>
</evidence>
<dbReference type="AlphaFoldDB" id="A0AB73AGE6"/>
<dbReference type="SMART" id="SM01260">
    <property type="entry name" value="LANC_like"/>
    <property type="match status" value="1"/>
</dbReference>
<proteinExistence type="predicted"/>
<organism evidence="2 3">
    <name type="scientific">Bacteroides fragilis str. 3783N1-6</name>
    <dbReference type="NCBI Taxonomy" id="1339310"/>
    <lineage>
        <taxon>Bacteria</taxon>
        <taxon>Pseudomonadati</taxon>
        <taxon>Bacteroidota</taxon>
        <taxon>Bacteroidia</taxon>
        <taxon>Bacteroidales</taxon>
        <taxon>Bacteroidaceae</taxon>
        <taxon>Bacteroides</taxon>
    </lineage>
</organism>
<accession>A0AB73AGE6</accession>
<evidence type="ECO:0000256" key="1">
    <source>
        <dbReference type="PIRSR" id="PIRSR607822-1"/>
    </source>
</evidence>
<sequence length="414" mass="47665">MEKLYILMNSLNINVCKVMKRKTLIEEDKKKIEISNKIDEIYLIMKENVHCNNWGVLDGFSSTILFLSRLYIYSKDDKILDDLYNRINLLISYLDKIKLPTICGGYAGICWLFRYLYKEKLVESNNINEVLDGLEKYITKTFYNYYINDTDFLHGGLGIAFYFLLSDTNYSENLCKVYLDRLDKNKQNQKDGSCMWTTQVYNGGENEAVANLSLSHGMASIIIFLAYYHSKTNNPKAKRLLQQAIEFYKRNTNPNNFYSMYSNWIKINSPSNLSESRLAWCYGDLGIAKALNYAGVSLGNSDITNFSFEVLNKTIPRFMNSHVEDASFCHGSSGISHIYNHFYQITGYDAYKNSAIFWLNDTLNRIKYLEVNSSFSTELNDVCSILTGLSGVGLSLLSSIEDKEDNWNELLLLL</sequence>
<dbReference type="GO" id="GO:0031179">
    <property type="term" value="P:peptide modification"/>
    <property type="evidence" value="ECO:0007669"/>
    <property type="project" value="InterPro"/>
</dbReference>
<dbReference type="SUPFAM" id="SSF158745">
    <property type="entry name" value="LanC-like"/>
    <property type="match status" value="1"/>
</dbReference>